<keyword evidence="3" id="KW-1185">Reference proteome</keyword>
<evidence type="ECO:0000313" key="2">
    <source>
        <dbReference type="EMBL" id="MCQ8278358.1"/>
    </source>
</evidence>
<dbReference type="Proteomes" id="UP001524587">
    <property type="component" value="Unassembled WGS sequence"/>
</dbReference>
<sequence>MRILVPFLGALCVTAGVSAAQAAPDPALLRAIASPDRTPNMVARDPARHPAEELSFFGVTPSSSVIEIWPGGGYWTQILAPLLHDHGRYTIAMGPQDGDRTERHFALSPDFQAMLAAHPADYDRLHTTRLGAHDTDLGPPDSADIVLTFRNLHNWMEAGDTAAILAGIRAVLKPGGILGVEDHRANTKTPQDPKAENGYVRQDYAIALIEKAGFKLVGSSEIDANPRDDADHPKGVWTLPPTYALGATDHAKYEAIGEADNFVLKFRKIGT</sequence>
<organism evidence="2 3">
    <name type="scientific">Endosaccharibacter trunci</name>
    <dbReference type="NCBI Taxonomy" id="2812733"/>
    <lineage>
        <taxon>Bacteria</taxon>
        <taxon>Pseudomonadati</taxon>
        <taxon>Pseudomonadota</taxon>
        <taxon>Alphaproteobacteria</taxon>
        <taxon>Acetobacterales</taxon>
        <taxon>Acetobacteraceae</taxon>
        <taxon>Endosaccharibacter</taxon>
    </lineage>
</organism>
<dbReference type="PIRSF" id="PIRSF031679">
    <property type="entry name" value="Mtase_Alr7345_prd"/>
    <property type="match status" value="1"/>
</dbReference>
<comment type="caution">
    <text evidence="2">The sequence shown here is derived from an EMBL/GenBank/DDBJ whole genome shotgun (WGS) entry which is preliminary data.</text>
</comment>
<dbReference type="GO" id="GO:0008168">
    <property type="term" value="F:methyltransferase activity"/>
    <property type="evidence" value="ECO:0007669"/>
    <property type="project" value="UniProtKB-KW"/>
</dbReference>
<dbReference type="InterPro" id="IPR016980">
    <property type="entry name" value="S-AdoMet-dep_MeTrfase_Alr7345"/>
</dbReference>
<dbReference type="Gene3D" id="3.40.50.150">
    <property type="entry name" value="Vaccinia Virus protein VP39"/>
    <property type="match status" value="1"/>
</dbReference>
<reference evidence="2 3" key="1">
    <citation type="submission" date="2022-06" db="EMBL/GenBank/DDBJ databases">
        <title>Endosaccharibacter gen. nov., sp. nov., endophytic bacteria isolated from sugarcane.</title>
        <authorList>
            <person name="Pitiwittayakul N."/>
            <person name="Yukphan P."/>
            <person name="Charoenyingcharoen P."/>
            <person name="Tanasupawat S."/>
        </authorList>
    </citation>
    <scope>NUCLEOTIDE SEQUENCE [LARGE SCALE GENOMIC DNA]</scope>
    <source>
        <strain evidence="2 3">KSS8</strain>
    </source>
</reference>
<evidence type="ECO:0000313" key="3">
    <source>
        <dbReference type="Proteomes" id="UP001524587"/>
    </source>
</evidence>
<keyword evidence="2" id="KW-0489">Methyltransferase</keyword>
<gene>
    <name evidence="2" type="ORF">NFI95_07825</name>
</gene>
<feature type="chain" id="PRO_5047293560" evidence="1">
    <location>
        <begin position="23"/>
        <end position="271"/>
    </location>
</feature>
<keyword evidence="2" id="KW-0808">Transferase</keyword>
<name>A0ABT1W955_9PROT</name>
<dbReference type="InterPro" id="IPR029063">
    <property type="entry name" value="SAM-dependent_MTases_sf"/>
</dbReference>
<feature type="signal peptide" evidence="1">
    <location>
        <begin position="1"/>
        <end position="22"/>
    </location>
</feature>
<accession>A0ABT1W955</accession>
<dbReference type="RefSeq" id="WP_422863830.1">
    <property type="nucleotide sequence ID" value="NZ_JAMSKV010000005.1"/>
</dbReference>
<keyword evidence="1" id="KW-0732">Signal</keyword>
<protein>
    <submittedName>
        <fullName evidence="2">Methyltransferase</fullName>
    </submittedName>
</protein>
<proteinExistence type="predicted"/>
<evidence type="ECO:0000256" key="1">
    <source>
        <dbReference type="SAM" id="SignalP"/>
    </source>
</evidence>
<dbReference type="GO" id="GO:0032259">
    <property type="term" value="P:methylation"/>
    <property type="evidence" value="ECO:0007669"/>
    <property type="project" value="UniProtKB-KW"/>
</dbReference>
<dbReference type="EMBL" id="JAMSKV010000005">
    <property type="protein sequence ID" value="MCQ8278358.1"/>
    <property type="molecule type" value="Genomic_DNA"/>
</dbReference>
<dbReference type="SUPFAM" id="SSF53335">
    <property type="entry name" value="S-adenosyl-L-methionine-dependent methyltransferases"/>
    <property type="match status" value="1"/>
</dbReference>